<keyword evidence="6 10" id="KW-0479">Metal-binding</keyword>
<feature type="region of interest" description="Disordered" evidence="11">
    <location>
        <begin position="141"/>
        <end position="209"/>
    </location>
</feature>
<feature type="binding site" evidence="10">
    <location>
        <position position="130"/>
    </location>
    <ligand>
        <name>Mg(2+)</name>
        <dbReference type="ChEBI" id="CHEBI:18420"/>
        <label>2</label>
    </ligand>
</feature>
<dbReference type="SUPFAM" id="SSF54427">
    <property type="entry name" value="NTF2-like"/>
    <property type="match status" value="1"/>
</dbReference>
<dbReference type="EC" id="3.1.26.4" evidence="4 10"/>
<dbReference type="OrthoDB" id="7845843at2"/>
<dbReference type="InterPro" id="IPR002156">
    <property type="entry name" value="RNaseH_domain"/>
</dbReference>
<keyword evidence="8 10" id="KW-0378">Hydrolase</keyword>
<evidence type="ECO:0000256" key="6">
    <source>
        <dbReference type="ARBA" id="ARBA00022723"/>
    </source>
</evidence>
<dbReference type="GO" id="GO:0000287">
    <property type="term" value="F:magnesium ion binding"/>
    <property type="evidence" value="ECO:0007669"/>
    <property type="project" value="UniProtKB-UniRule"/>
</dbReference>
<comment type="similarity">
    <text evidence="2 10">Belongs to the RNase H family.</text>
</comment>
<evidence type="ECO:0000256" key="2">
    <source>
        <dbReference type="ARBA" id="ARBA00005300"/>
    </source>
</evidence>
<dbReference type="InterPro" id="IPR036397">
    <property type="entry name" value="RNaseH_sf"/>
</dbReference>
<sequence>MIVAAADGSSLNNPGPAGWAWFIDKDNWACGGWPHGTNNRGELMALLQLLTATAGAPDEPLKVLCDSQYVINSVTKWMAGWKRRGWVKADKKPVQNVELLKAIDQAITGRTVSFEWVKGHAGHPLNEAADTLAHGAATAYQQGKLPDPGPGFRGSGPVGVPGEPARGNASGPARGDASEAARGRVAPEPASTREHRSVLGAPSPTVDPDAEPDLFSIADDPADDFAEVVRAEQSLLTDEVRSDPARLRVLLHPDFVEYAASGRIWTRARLMAQIGPLPRRVTFEVMGQTRLSADTVLLRWKAIDSASTSLRSSIWVRDDALGRPRWRLLFAQGTVQAPGAPRT</sequence>
<dbReference type="InterPro" id="IPR032710">
    <property type="entry name" value="NTF2-like_dom_sf"/>
</dbReference>
<evidence type="ECO:0000256" key="10">
    <source>
        <dbReference type="HAMAP-Rule" id="MF_00042"/>
    </source>
</evidence>
<evidence type="ECO:0000256" key="7">
    <source>
        <dbReference type="ARBA" id="ARBA00022759"/>
    </source>
</evidence>
<keyword evidence="9 10" id="KW-0460">Magnesium</keyword>
<dbReference type="HAMAP" id="MF_00042">
    <property type="entry name" value="RNase_H"/>
    <property type="match status" value="1"/>
</dbReference>
<dbReference type="EMBL" id="LT618793">
    <property type="protein sequence ID" value="SCQ80176.1"/>
    <property type="molecule type" value="Genomic_DNA"/>
</dbReference>
<keyword evidence="5 10" id="KW-0540">Nuclease</keyword>
<evidence type="ECO:0000256" key="8">
    <source>
        <dbReference type="ARBA" id="ARBA00022801"/>
    </source>
</evidence>
<dbReference type="Gene3D" id="3.30.420.10">
    <property type="entry name" value="Ribonuclease H-like superfamily/Ribonuclease H"/>
    <property type="match status" value="1"/>
</dbReference>
<evidence type="ECO:0000256" key="9">
    <source>
        <dbReference type="ARBA" id="ARBA00022842"/>
    </source>
</evidence>
<dbReference type="Pfam" id="PF00075">
    <property type="entry name" value="RNase_H"/>
    <property type="match status" value="1"/>
</dbReference>
<dbReference type="GO" id="GO:0005737">
    <property type="term" value="C:cytoplasm"/>
    <property type="evidence" value="ECO:0007669"/>
    <property type="project" value="UniProtKB-SubCell"/>
</dbReference>
<dbReference type="AlphaFoldDB" id="A0A0A8S3A6"/>
<evidence type="ECO:0000256" key="11">
    <source>
        <dbReference type="SAM" id="MobiDB-lite"/>
    </source>
</evidence>
<evidence type="ECO:0000256" key="4">
    <source>
        <dbReference type="ARBA" id="ARBA00012180"/>
    </source>
</evidence>
<dbReference type="InterPro" id="IPR022892">
    <property type="entry name" value="RNaseHI"/>
</dbReference>
<dbReference type="InterPro" id="IPR012337">
    <property type="entry name" value="RNaseH-like_sf"/>
</dbReference>
<dbReference type="GO" id="GO:0003676">
    <property type="term" value="F:nucleic acid binding"/>
    <property type="evidence" value="ECO:0007669"/>
    <property type="project" value="InterPro"/>
</dbReference>
<dbReference type="PANTHER" id="PTHR10642">
    <property type="entry name" value="RIBONUCLEASE H1"/>
    <property type="match status" value="1"/>
</dbReference>
<keyword evidence="7 10" id="KW-0255">Endonuclease</keyword>
<evidence type="ECO:0000256" key="1">
    <source>
        <dbReference type="ARBA" id="ARBA00000077"/>
    </source>
</evidence>
<dbReference type="GO" id="GO:0004523">
    <property type="term" value="F:RNA-DNA hybrid ribonuclease activity"/>
    <property type="evidence" value="ECO:0007669"/>
    <property type="project" value="UniProtKB-UniRule"/>
</dbReference>
<accession>A0A0A8S3A6</accession>
<dbReference type="Gene3D" id="3.10.450.50">
    <property type="match status" value="1"/>
</dbReference>
<dbReference type="InterPro" id="IPR027843">
    <property type="entry name" value="DUF4440"/>
</dbReference>
<dbReference type="Pfam" id="PF14534">
    <property type="entry name" value="DUF4440"/>
    <property type="match status" value="1"/>
</dbReference>
<evidence type="ECO:0000256" key="5">
    <source>
        <dbReference type="ARBA" id="ARBA00022722"/>
    </source>
</evidence>
<dbReference type="SUPFAM" id="SSF53098">
    <property type="entry name" value="Ribonuclease H-like"/>
    <property type="match status" value="1"/>
</dbReference>
<protein>
    <recommendedName>
        <fullName evidence="4 10">Ribonuclease H</fullName>
        <shortName evidence="10">RNase H</shortName>
        <ecNumber evidence="4 10">3.1.26.4</ecNumber>
    </recommendedName>
</protein>
<dbReference type="Proteomes" id="UP000250080">
    <property type="component" value="Chromosome I"/>
</dbReference>
<feature type="binding site" evidence="10">
    <location>
        <position position="42"/>
    </location>
    <ligand>
        <name>Mg(2+)</name>
        <dbReference type="ChEBI" id="CHEBI:18420"/>
        <label>1</label>
    </ligand>
</feature>
<gene>
    <name evidence="10" type="primary">rnhA</name>
    <name evidence="12" type="ORF">PFR_JS23_1590</name>
</gene>
<comment type="subcellular location">
    <subcellularLocation>
        <location evidence="10">Cytoplasm</location>
    </subcellularLocation>
</comment>
<comment type="cofactor">
    <cofactor evidence="10">
        <name>Mg(2+)</name>
        <dbReference type="ChEBI" id="CHEBI:18420"/>
    </cofactor>
    <text evidence="10">Binds 1 Mg(2+) ion per subunit. May bind a second metal ion at a regulatory site, or after substrate binding.</text>
</comment>
<dbReference type="PANTHER" id="PTHR10642:SF26">
    <property type="entry name" value="RIBONUCLEASE H1"/>
    <property type="match status" value="1"/>
</dbReference>
<dbReference type="PROSITE" id="PS50879">
    <property type="entry name" value="RNASE_H_1"/>
    <property type="match status" value="1"/>
</dbReference>
<keyword evidence="10" id="KW-0963">Cytoplasm</keyword>
<dbReference type="CDD" id="cd09278">
    <property type="entry name" value="RNase_HI_prokaryote_like"/>
    <property type="match status" value="1"/>
</dbReference>
<dbReference type="RefSeq" id="WP_044636048.1">
    <property type="nucleotide sequence ID" value="NZ_CCYN01000002.1"/>
</dbReference>
<name>A0A0A8S3A6_9ACTN</name>
<dbReference type="InterPro" id="IPR050092">
    <property type="entry name" value="RNase_H"/>
</dbReference>
<proteinExistence type="inferred from homology"/>
<evidence type="ECO:0000256" key="3">
    <source>
        <dbReference type="ARBA" id="ARBA00011245"/>
    </source>
</evidence>
<comment type="function">
    <text evidence="10">Endonuclease that specifically degrades the RNA of RNA-DNA hybrids.</text>
</comment>
<dbReference type="GO" id="GO:0043137">
    <property type="term" value="P:DNA replication, removal of RNA primer"/>
    <property type="evidence" value="ECO:0007669"/>
    <property type="project" value="TreeGrafter"/>
</dbReference>
<evidence type="ECO:0000313" key="12">
    <source>
        <dbReference type="EMBL" id="SCQ80176.1"/>
    </source>
</evidence>
<feature type="binding site" evidence="10">
    <location>
        <position position="7"/>
    </location>
    <ligand>
        <name>Mg(2+)</name>
        <dbReference type="ChEBI" id="CHEBI:18420"/>
        <label>2</label>
    </ligand>
</feature>
<feature type="binding site" evidence="10">
    <location>
        <position position="66"/>
    </location>
    <ligand>
        <name>Mg(2+)</name>
        <dbReference type="ChEBI" id="CHEBI:18420"/>
        <label>1</label>
    </ligand>
</feature>
<comment type="subunit">
    <text evidence="3 10">Monomer.</text>
</comment>
<comment type="catalytic activity">
    <reaction evidence="1 10">
        <text>Endonucleolytic cleavage to 5'-phosphomonoester.</text>
        <dbReference type="EC" id="3.1.26.4"/>
    </reaction>
</comment>
<feature type="binding site" evidence="10">
    <location>
        <position position="7"/>
    </location>
    <ligand>
        <name>Mg(2+)</name>
        <dbReference type="ChEBI" id="CHEBI:18420"/>
        <label>1</label>
    </ligand>
</feature>
<organism evidence="12">
    <name type="scientific">Propionibacterium freudenreichii</name>
    <dbReference type="NCBI Taxonomy" id="1744"/>
    <lineage>
        <taxon>Bacteria</taxon>
        <taxon>Bacillati</taxon>
        <taxon>Actinomycetota</taxon>
        <taxon>Actinomycetes</taxon>
        <taxon>Propionibacteriales</taxon>
        <taxon>Propionibacteriaceae</taxon>
        <taxon>Propionibacterium</taxon>
    </lineage>
</organism>
<reference evidence="12" key="1">
    <citation type="submission" date="2016-09" db="EMBL/GenBank/DDBJ databases">
        <authorList>
            <person name="Laine KS P."/>
        </authorList>
    </citation>
    <scope>NUCLEOTIDE SEQUENCE [LARGE SCALE GENOMIC DNA]</scope>
    <source>
        <strain evidence="12">PFRJS-23</strain>
    </source>
</reference>